<keyword evidence="1" id="KW-0472">Membrane</keyword>
<dbReference type="AlphaFoldDB" id="A0A427N2P1"/>
<dbReference type="EMBL" id="RJJT01000006">
    <property type="protein sequence ID" value="RSB81107.1"/>
    <property type="molecule type" value="Genomic_DNA"/>
</dbReference>
<comment type="caution">
    <text evidence="2">The sequence shown here is derived from an EMBL/GenBank/DDBJ whole genome shotgun (WGS) entry which is preliminary data.</text>
</comment>
<evidence type="ECO:0008006" key="4">
    <source>
        <dbReference type="Google" id="ProtNLM"/>
    </source>
</evidence>
<keyword evidence="1" id="KW-1133">Transmembrane helix</keyword>
<name>A0A427N2P1_9HYPH</name>
<dbReference type="RefSeq" id="WP_125845049.1">
    <property type="nucleotide sequence ID" value="NZ_JACHXH010000005.1"/>
</dbReference>
<sequence length="110" mass="12175">MPTHRSFPPRHKTRKQGRPRFPMEALCLAVIGGGVVGYLGVEIADMTAPFANFSGGCNIKGNVSIGSGERIYHVPGQEYYDETKISPQYGERWFCTEAEARAAGWRRAGR</sequence>
<dbReference type="Proteomes" id="UP000277279">
    <property type="component" value="Unassembled WGS sequence"/>
</dbReference>
<evidence type="ECO:0000256" key="1">
    <source>
        <dbReference type="SAM" id="Phobius"/>
    </source>
</evidence>
<organism evidence="2 3">
    <name type="scientific">Rhizobium pisi</name>
    <dbReference type="NCBI Taxonomy" id="574561"/>
    <lineage>
        <taxon>Bacteria</taxon>
        <taxon>Pseudomonadati</taxon>
        <taxon>Pseudomonadota</taxon>
        <taxon>Alphaproteobacteria</taxon>
        <taxon>Hyphomicrobiales</taxon>
        <taxon>Rhizobiaceae</taxon>
        <taxon>Rhizobium/Agrobacterium group</taxon>
        <taxon>Rhizobium</taxon>
    </lineage>
</organism>
<dbReference type="OrthoDB" id="9805504at2"/>
<proteinExistence type="predicted"/>
<reference evidence="2 3" key="1">
    <citation type="submission" date="2018-11" db="EMBL/GenBank/DDBJ databases">
        <authorList>
            <person name="Huo Y."/>
        </authorList>
    </citation>
    <scope>NUCLEOTIDE SEQUENCE [LARGE SCALE GENOMIC DNA]</scope>
    <source>
        <strain evidence="2 3">DSM 30132</strain>
    </source>
</reference>
<feature type="transmembrane region" description="Helical" evidence="1">
    <location>
        <begin position="21"/>
        <end position="41"/>
    </location>
</feature>
<protein>
    <recommendedName>
        <fullName evidence="4">Succinoglycan biosynthesis protein exoi</fullName>
    </recommendedName>
</protein>
<evidence type="ECO:0000313" key="3">
    <source>
        <dbReference type="Proteomes" id="UP000277279"/>
    </source>
</evidence>
<accession>A0A427N2P1</accession>
<keyword evidence="1" id="KW-0812">Transmembrane</keyword>
<evidence type="ECO:0000313" key="2">
    <source>
        <dbReference type="EMBL" id="RSB81107.1"/>
    </source>
</evidence>
<gene>
    <name evidence="2" type="ORF">EFD55_10930</name>
</gene>